<organism evidence="3 4">
    <name type="scientific">Hymenobacter qilianensis</name>
    <dbReference type="NCBI Taxonomy" id="1385715"/>
    <lineage>
        <taxon>Bacteria</taxon>
        <taxon>Pseudomonadati</taxon>
        <taxon>Bacteroidota</taxon>
        <taxon>Cytophagia</taxon>
        <taxon>Cytophagales</taxon>
        <taxon>Hymenobacteraceae</taxon>
        <taxon>Hymenobacter</taxon>
    </lineage>
</organism>
<dbReference type="RefSeq" id="WP_187733194.1">
    <property type="nucleotide sequence ID" value="NZ_BMFN01000001.1"/>
</dbReference>
<keyword evidence="1" id="KW-0732">Signal</keyword>
<feature type="domain" description="Outer membrane protein beta-barrel" evidence="2">
    <location>
        <begin position="19"/>
        <end position="182"/>
    </location>
</feature>
<accession>A0A7H0GXE8</accession>
<evidence type="ECO:0000259" key="2">
    <source>
        <dbReference type="Pfam" id="PF13568"/>
    </source>
</evidence>
<protein>
    <submittedName>
        <fullName evidence="3">PorT family protein</fullName>
    </submittedName>
</protein>
<sequence length="207" mass="22577">MKKVFLSLLLTAGVASFSQAQGVKLGIRAGVNLANNAGNGVENFEKAQDVEFKSLIAPHGGITLNAPLSSDGFFSLQPELLYSQKGYRVDEDNIKYTSRTHYVDLPVLARINADGLIFEAGPQFGYLVGKKDKQEVARVTSEYDNIDDYNRFDIGYVAGVGYQFSSGPSVTVRYNGGLSSILKDVPDERKTRNTVIQFSLGYVFGGN</sequence>
<feature type="signal peptide" evidence="1">
    <location>
        <begin position="1"/>
        <end position="20"/>
    </location>
</feature>
<dbReference type="Proteomes" id="UP000516093">
    <property type="component" value="Chromosome"/>
</dbReference>
<feature type="chain" id="PRO_5028890466" evidence="1">
    <location>
        <begin position="21"/>
        <end position="207"/>
    </location>
</feature>
<evidence type="ECO:0000313" key="3">
    <source>
        <dbReference type="EMBL" id="QNP52964.1"/>
    </source>
</evidence>
<dbReference type="KEGG" id="hqi:H9L05_04500"/>
<proteinExistence type="predicted"/>
<reference evidence="3 4" key="1">
    <citation type="submission" date="2020-08" db="EMBL/GenBank/DDBJ databases">
        <title>Genome sequence of Hymenobacter qilianensis JCM 19763T.</title>
        <authorList>
            <person name="Hyun D.-W."/>
            <person name="Bae J.-W."/>
        </authorList>
    </citation>
    <scope>NUCLEOTIDE SEQUENCE [LARGE SCALE GENOMIC DNA]</scope>
    <source>
        <strain evidence="3 4">JCM 19763</strain>
    </source>
</reference>
<gene>
    <name evidence="3" type="ORF">H9L05_04500</name>
</gene>
<dbReference type="AlphaFoldDB" id="A0A7H0GXE8"/>
<dbReference type="InterPro" id="IPR025665">
    <property type="entry name" value="Beta-barrel_OMP_2"/>
</dbReference>
<evidence type="ECO:0000313" key="4">
    <source>
        <dbReference type="Proteomes" id="UP000516093"/>
    </source>
</evidence>
<evidence type="ECO:0000256" key="1">
    <source>
        <dbReference type="SAM" id="SignalP"/>
    </source>
</evidence>
<dbReference type="EMBL" id="CP060784">
    <property type="protein sequence ID" value="QNP52964.1"/>
    <property type="molecule type" value="Genomic_DNA"/>
</dbReference>
<keyword evidence="4" id="KW-1185">Reference proteome</keyword>
<dbReference type="Pfam" id="PF13568">
    <property type="entry name" value="OMP_b-brl_2"/>
    <property type="match status" value="1"/>
</dbReference>
<name>A0A7H0GXE8_9BACT</name>